<keyword evidence="2" id="KW-0233">DNA recombination</keyword>
<dbReference type="PATRIC" id="fig|1227493.4.peg.407"/>
<reference evidence="3 4" key="1">
    <citation type="journal article" date="2014" name="PLoS Genet.">
        <title>Phylogenetically driven sequencing of extremely halophilic archaea reveals strategies for static and dynamic osmo-response.</title>
        <authorList>
            <person name="Becker E.A."/>
            <person name="Seitzer P.M."/>
            <person name="Tritt A."/>
            <person name="Larsen D."/>
            <person name="Krusor M."/>
            <person name="Yao A.I."/>
            <person name="Wu D."/>
            <person name="Madern D."/>
            <person name="Eisen J.A."/>
            <person name="Darling A.E."/>
            <person name="Facciotti M.T."/>
        </authorList>
    </citation>
    <scope>NUCLEOTIDE SEQUENCE [LARGE SCALE GENOMIC DNA]</scope>
    <source>
        <strain evidence="3 4">JCM 10989</strain>
    </source>
</reference>
<dbReference type="EMBL" id="AOIM01000009">
    <property type="protein sequence ID" value="ELY95121.1"/>
    <property type="molecule type" value="Genomic_DNA"/>
</dbReference>
<comment type="caution">
    <text evidence="3">The sequence shown here is derived from an EMBL/GenBank/DDBJ whole genome shotgun (WGS) entry which is preliminary data.</text>
</comment>
<dbReference type="Gene3D" id="1.10.443.10">
    <property type="entry name" value="Intergrase catalytic core"/>
    <property type="match status" value="1"/>
</dbReference>
<dbReference type="Gene3D" id="1.10.150.130">
    <property type="match status" value="1"/>
</dbReference>
<evidence type="ECO:0000313" key="4">
    <source>
        <dbReference type="Proteomes" id="UP000011519"/>
    </source>
</evidence>
<name>M0A9R6_9EURY</name>
<protein>
    <submittedName>
        <fullName evidence="3">Integrase family protein</fullName>
    </submittedName>
</protein>
<dbReference type="GO" id="GO:0006310">
    <property type="term" value="P:DNA recombination"/>
    <property type="evidence" value="ECO:0007669"/>
    <property type="project" value="UniProtKB-KW"/>
</dbReference>
<keyword evidence="4" id="KW-1185">Reference proteome</keyword>
<dbReference type="Proteomes" id="UP000011519">
    <property type="component" value="Unassembled WGS sequence"/>
</dbReference>
<dbReference type="AlphaFoldDB" id="M0A9R6"/>
<dbReference type="SUPFAM" id="SSF56349">
    <property type="entry name" value="DNA breaking-rejoining enzymes"/>
    <property type="match status" value="1"/>
</dbReference>
<dbReference type="InterPro" id="IPR013762">
    <property type="entry name" value="Integrase-like_cat_sf"/>
</dbReference>
<proteinExistence type="predicted"/>
<evidence type="ECO:0000313" key="3">
    <source>
        <dbReference type="EMBL" id="ELY95121.1"/>
    </source>
</evidence>
<dbReference type="InterPro" id="IPR011010">
    <property type="entry name" value="DNA_brk_join_enz"/>
</dbReference>
<accession>M0A9R6</accession>
<evidence type="ECO:0000256" key="1">
    <source>
        <dbReference type="ARBA" id="ARBA00023125"/>
    </source>
</evidence>
<dbReference type="InterPro" id="IPR010998">
    <property type="entry name" value="Integrase_recombinase_N"/>
</dbReference>
<gene>
    <name evidence="3" type="ORF">C483_02116</name>
</gene>
<evidence type="ECO:0000256" key="2">
    <source>
        <dbReference type="ARBA" id="ARBA00023172"/>
    </source>
</evidence>
<keyword evidence="1" id="KW-0238">DNA-binding</keyword>
<sequence length="345" mass="40724">MPIQKYETYKRDQQDLTDTRLRQIRLSLIKSSARSDYVAWNEFIDWQESMTTDDAWRFLDQLRNAGLAERTVEEYMRIVQSFLAMMMTRGVVESNPIAYVIDEAEFEIEESSQLELTVSQLGNFIKSIPKPHYRASALLHAKNGIRNGENNNIDLPHLHLDHPDYYRFLEKRDIELHEQIKERPDSLYIPSEPTIGEEYNGEVRGAGNKRKNDTIIPIDMETKFMLLNWLAVRPLAEYPHPLWVTQDNTRVHHQSFRSYIKNCAVEAGLIDDTADRKFSVHWFRHFFTTQLRPGHGNYSEYLEPTMIKYLRGDVEDDIMEVYTHDWGNTIRAEYIDSIYQFGIYE</sequence>
<dbReference type="GO" id="GO:0015074">
    <property type="term" value="P:DNA integration"/>
    <property type="evidence" value="ECO:0007669"/>
    <property type="project" value="InterPro"/>
</dbReference>
<organism evidence="3 4">
    <name type="scientific">Natrialba hulunbeirensis JCM 10989</name>
    <dbReference type="NCBI Taxonomy" id="1227493"/>
    <lineage>
        <taxon>Archaea</taxon>
        <taxon>Methanobacteriati</taxon>
        <taxon>Methanobacteriota</taxon>
        <taxon>Stenosarchaea group</taxon>
        <taxon>Halobacteria</taxon>
        <taxon>Halobacteriales</taxon>
        <taxon>Natrialbaceae</taxon>
        <taxon>Natrialba</taxon>
    </lineage>
</organism>
<dbReference type="GO" id="GO:0003677">
    <property type="term" value="F:DNA binding"/>
    <property type="evidence" value="ECO:0007669"/>
    <property type="project" value="UniProtKB-KW"/>
</dbReference>